<name>A0A0N4U8E1_DRAME</name>
<dbReference type="GO" id="GO:0012505">
    <property type="term" value="C:endomembrane system"/>
    <property type="evidence" value="ECO:0007669"/>
    <property type="project" value="UniProtKB-SubCell"/>
</dbReference>
<evidence type="ECO:0000256" key="4">
    <source>
        <dbReference type="ARBA" id="ARBA00022989"/>
    </source>
</evidence>
<reference evidence="8 10" key="2">
    <citation type="submission" date="2018-11" db="EMBL/GenBank/DDBJ databases">
        <authorList>
            <consortium name="Pathogen Informatics"/>
        </authorList>
    </citation>
    <scope>NUCLEOTIDE SEQUENCE [LARGE SCALE GENOMIC DNA]</scope>
</reference>
<dbReference type="Proteomes" id="UP000038040">
    <property type="component" value="Unplaced"/>
</dbReference>
<feature type="transmembrane region" description="Helical" evidence="6">
    <location>
        <begin position="39"/>
        <end position="58"/>
    </location>
</feature>
<dbReference type="Proteomes" id="UP000274756">
    <property type="component" value="Unassembled WGS sequence"/>
</dbReference>
<dbReference type="AlphaFoldDB" id="A0A0N4U8E1"/>
<dbReference type="InterPro" id="IPR019402">
    <property type="entry name" value="CWH43_N"/>
</dbReference>
<feature type="transmembrane region" description="Helical" evidence="6">
    <location>
        <begin position="104"/>
        <end position="128"/>
    </location>
</feature>
<evidence type="ECO:0000256" key="5">
    <source>
        <dbReference type="ARBA" id="ARBA00023136"/>
    </source>
</evidence>
<comment type="subcellular location">
    <subcellularLocation>
        <location evidence="1">Endomembrane system</location>
        <topology evidence="1">Multi-pass membrane protein</topology>
    </subcellularLocation>
</comment>
<accession>A0A0N4U8E1</accession>
<dbReference type="PANTHER" id="PTHR21324:SF2">
    <property type="entry name" value="EG:22E5.9 PROTEIN"/>
    <property type="match status" value="1"/>
</dbReference>
<comment type="similarity">
    <text evidence="2">Belongs to the DRAM/TMEM150 family.</text>
</comment>
<feature type="transmembrane region" description="Helical" evidence="6">
    <location>
        <begin position="148"/>
        <end position="167"/>
    </location>
</feature>
<feature type="transmembrane region" description="Helical" evidence="6">
    <location>
        <begin position="79"/>
        <end position="98"/>
    </location>
</feature>
<dbReference type="PANTHER" id="PTHR21324">
    <property type="entry name" value="FASTING-INDUCIBLE INTEGRAL MEMBRANE PROTEIN TM6P1-RELATED"/>
    <property type="match status" value="1"/>
</dbReference>
<dbReference type="WBParaSite" id="DME_0000330701-mRNA-1">
    <property type="protein sequence ID" value="DME_0000330701-mRNA-1"/>
    <property type="gene ID" value="DME_0000330701"/>
</dbReference>
<evidence type="ECO:0000259" key="7">
    <source>
        <dbReference type="Pfam" id="PF10277"/>
    </source>
</evidence>
<feature type="domain" description="CWH43-like N-terminal" evidence="7">
    <location>
        <begin position="10"/>
        <end position="207"/>
    </location>
</feature>
<evidence type="ECO:0000313" key="11">
    <source>
        <dbReference type="WBParaSite" id="DME_0000330701-mRNA-1"/>
    </source>
</evidence>
<keyword evidence="3 6" id="KW-0812">Transmembrane</keyword>
<reference evidence="11" key="1">
    <citation type="submission" date="2017-02" db="UniProtKB">
        <authorList>
            <consortium name="WormBaseParasite"/>
        </authorList>
    </citation>
    <scope>IDENTIFICATION</scope>
</reference>
<evidence type="ECO:0000256" key="3">
    <source>
        <dbReference type="ARBA" id="ARBA00022692"/>
    </source>
</evidence>
<protein>
    <submittedName>
        <fullName evidence="11">DNA damage-regulated autophagy modulator protein 1</fullName>
    </submittedName>
</protein>
<keyword evidence="10" id="KW-1185">Reference proteome</keyword>
<gene>
    <name evidence="8" type="ORF">DME_LOCUS7466</name>
</gene>
<dbReference type="InterPro" id="IPR050911">
    <property type="entry name" value="DRAM/TMEM150_Autophagy_Mod"/>
</dbReference>
<proteinExistence type="inferred from homology"/>
<evidence type="ECO:0000256" key="6">
    <source>
        <dbReference type="SAM" id="Phobius"/>
    </source>
</evidence>
<evidence type="ECO:0000313" key="10">
    <source>
        <dbReference type="Proteomes" id="UP000274756"/>
    </source>
</evidence>
<keyword evidence="4 6" id="KW-1133">Transmembrane helix</keyword>
<keyword evidence="5 6" id="KW-0472">Membrane</keyword>
<dbReference type="Pfam" id="PF10277">
    <property type="entry name" value="Frag1"/>
    <property type="match status" value="1"/>
</dbReference>
<dbReference type="EMBL" id="UYYG01001160">
    <property type="protein sequence ID" value="VDN57493.1"/>
    <property type="molecule type" value="Genomic_DNA"/>
</dbReference>
<organism evidence="9 11">
    <name type="scientific">Dracunculus medinensis</name>
    <name type="common">Guinea worm</name>
    <dbReference type="NCBI Taxonomy" id="318479"/>
    <lineage>
        <taxon>Eukaryota</taxon>
        <taxon>Metazoa</taxon>
        <taxon>Ecdysozoa</taxon>
        <taxon>Nematoda</taxon>
        <taxon>Chromadorea</taxon>
        <taxon>Rhabditida</taxon>
        <taxon>Spirurina</taxon>
        <taxon>Dracunculoidea</taxon>
        <taxon>Dracunculidae</taxon>
        <taxon>Dracunculus</taxon>
    </lineage>
</organism>
<evidence type="ECO:0000313" key="9">
    <source>
        <dbReference type="Proteomes" id="UP000038040"/>
    </source>
</evidence>
<evidence type="ECO:0000313" key="8">
    <source>
        <dbReference type="EMBL" id="VDN57493.1"/>
    </source>
</evidence>
<evidence type="ECO:0000256" key="1">
    <source>
        <dbReference type="ARBA" id="ARBA00004127"/>
    </source>
</evidence>
<sequence>MKVFIAFAGTTYCFAVWYGDVDPVFPYISASGDRRPVSCFFSMMVNLCSALSMLIIYLRYLLIVELNRDVDLLLKRSNILALFVGLLGAFGMFMVANFQESAVVVVHIVSAFICFGFGCIYMVLHSYITIRMYPLYTNRPIGFIRSSIATMAVACFITTVCFGVMAANEFHRFFPDLPTPRPWSEKLHQPGYELHCISAVAEWSLAFRRSFSYSRDFEKIHVELDLRTLVSHLDESPLNLSYANIGTLY</sequence>
<evidence type="ECO:0000256" key="2">
    <source>
        <dbReference type="ARBA" id="ARBA00006565"/>
    </source>
</evidence>
<dbReference type="OrthoDB" id="191706at2759"/>